<proteinExistence type="inferred from homology"/>
<dbReference type="AlphaFoldDB" id="A0A6G0XI79"/>
<dbReference type="PANTHER" id="PTHR46128:SF211">
    <property type="entry name" value="PENTACOTRIPEPTIDE-REPEAT REGION OF PRORP DOMAIN-CONTAINING PROTEIN"/>
    <property type="match status" value="1"/>
</dbReference>
<reference evidence="6 7" key="1">
    <citation type="submission" date="2019-07" db="EMBL/GenBank/DDBJ databases">
        <title>Genomics analysis of Aphanomyces spp. identifies a new class of oomycete effector associated with host adaptation.</title>
        <authorList>
            <person name="Gaulin E."/>
        </authorList>
    </citation>
    <scope>NUCLEOTIDE SEQUENCE [LARGE SCALE GENOMIC DNA]</scope>
    <source>
        <strain evidence="6 7">ATCC 201684</strain>
    </source>
</reference>
<dbReference type="Proteomes" id="UP000481153">
    <property type="component" value="Unassembled WGS sequence"/>
</dbReference>
<evidence type="ECO:0000256" key="4">
    <source>
        <dbReference type="SAM" id="MobiDB-lite"/>
    </source>
</evidence>
<dbReference type="PANTHER" id="PTHR46128">
    <property type="entry name" value="MITOCHONDRIAL GROUP I INTRON SPLICING FACTOR CCM1"/>
    <property type="match status" value="1"/>
</dbReference>
<evidence type="ECO:0000256" key="3">
    <source>
        <dbReference type="PROSITE-ProRule" id="PRU00708"/>
    </source>
</evidence>
<dbReference type="SUPFAM" id="SSF48452">
    <property type="entry name" value="TPR-like"/>
    <property type="match status" value="1"/>
</dbReference>
<comment type="similarity">
    <text evidence="1">Belongs to the PPR family. P subfamily.</text>
</comment>
<feature type="compositionally biased region" description="Low complexity" evidence="4">
    <location>
        <begin position="568"/>
        <end position="587"/>
    </location>
</feature>
<name>A0A6G0XI79_9STRA</name>
<dbReference type="VEuPathDB" id="FungiDB:AeMF1_015614"/>
<organism evidence="6 7">
    <name type="scientific">Aphanomyces euteiches</name>
    <dbReference type="NCBI Taxonomy" id="100861"/>
    <lineage>
        <taxon>Eukaryota</taxon>
        <taxon>Sar</taxon>
        <taxon>Stramenopiles</taxon>
        <taxon>Oomycota</taxon>
        <taxon>Saprolegniomycetes</taxon>
        <taxon>Saprolegniales</taxon>
        <taxon>Verrucalvaceae</taxon>
        <taxon>Aphanomyces</taxon>
    </lineage>
</organism>
<dbReference type="Gene3D" id="1.25.40.10">
    <property type="entry name" value="Tetratricopeptide repeat domain"/>
    <property type="match status" value="3"/>
</dbReference>
<evidence type="ECO:0000313" key="7">
    <source>
        <dbReference type="Proteomes" id="UP000481153"/>
    </source>
</evidence>
<keyword evidence="2" id="KW-0677">Repeat</keyword>
<evidence type="ECO:0000259" key="5">
    <source>
        <dbReference type="Pfam" id="PF23276"/>
    </source>
</evidence>
<feature type="region of interest" description="Disordered" evidence="4">
    <location>
        <begin position="536"/>
        <end position="593"/>
    </location>
</feature>
<keyword evidence="7" id="KW-1185">Reference proteome</keyword>
<accession>A0A6G0XI79</accession>
<dbReference type="InterPro" id="IPR002885">
    <property type="entry name" value="PPR_rpt"/>
</dbReference>
<protein>
    <recommendedName>
        <fullName evidence="5">Pentatricopeptide repeat-containing protein-mitochondrial domain-containing protein</fullName>
    </recommendedName>
</protein>
<feature type="repeat" description="PPR" evidence="3">
    <location>
        <begin position="224"/>
        <end position="258"/>
    </location>
</feature>
<evidence type="ECO:0000256" key="2">
    <source>
        <dbReference type="ARBA" id="ARBA00022737"/>
    </source>
</evidence>
<dbReference type="PROSITE" id="PS51375">
    <property type="entry name" value="PPR"/>
    <property type="match status" value="2"/>
</dbReference>
<dbReference type="EMBL" id="VJMJ01000055">
    <property type="protein sequence ID" value="KAF0740003.1"/>
    <property type="molecule type" value="Genomic_DNA"/>
</dbReference>
<evidence type="ECO:0000313" key="6">
    <source>
        <dbReference type="EMBL" id="KAF0740003.1"/>
    </source>
</evidence>
<feature type="domain" description="Pentatricopeptide repeat-containing protein-mitochondrial" evidence="5">
    <location>
        <begin position="227"/>
        <end position="355"/>
    </location>
</feature>
<dbReference type="InterPro" id="IPR011990">
    <property type="entry name" value="TPR-like_helical_dom_sf"/>
</dbReference>
<dbReference type="Pfam" id="PF23276">
    <property type="entry name" value="TPR_24"/>
    <property type="match status" value="1"/>
</dbReference>
<comment type="caution">
    <text evidence="6">The sequence shown here is derived from an EMBL/GenBank/DDBJ whole genome shotgun (WGS) entry which is preliminary data.</text>
</comment>
<feature type="repeat" description="PPR" evidence="3">
    <location>
        <begin position="150"/>
        <end position="184"/>
    </location>
</feature>
<gene>
    <name evidence="6" type="ORF">Ae201684_004448</name>
</gene>
<sequence>MLRQVSKQSSSLLRTALRLSSSHVASSNAPLTLALPQGCQIRAKSTALPTIDGAAAVTGASHNAMPESLLYNQQSFAFPFQPAVYDVPGRHHYGKEVSAWMYKELSELLSSGSLDYDMITDMITILSERNYYREAMEALQFSRQNNIKPRITAYSRIISSCYHHERYELALQVFDVMRRDGFVASFVTYSRALSSATKANQHELALQLFRDLMADCVDLSLESQSIACNNILNSCARHDDLDTATWLVLEMKARGIPLTHVSYNSFVLCIAKCGSMVELKHILDEMSEAGLFLSSAGYLSAITACARWKKWEQVIKLYDEMLQVHGTSFVVSIAAAMMAHVKVGQPQTTIQMYNDSLANNVELNTFAKQAAVTAFLNVGAYDQALALCEEMLSGVVRTDEFFGLVHKLKVQALIAMGRIDEGLALFDETKESMDKTVYCYRMLISHYAQQRQYDEANKYCKRLFDENQYVASSDWIQALSIAIALPDKSSYWEFRRALEVRGPDVLSSIPEGLFLESSKNGCAVSKSNNTAPKKLLASTQSSRASAPLPRRLQTEPMPKTPAKMLLASTKSSSMSTSSTTKSSPPKGKSFKLL</sequence>
<evidence type="ECO:0000256" key="1">
    <source>
        <dbReference type="ARBA" id="ARBA00007626"/>
    </source>
</evidence>
<dbReference type="InterPro" id="IPR050872">
    <property type="entry name" value="PPR_P_subfamily"/>
</dbReference>
<dbReference type="Pfam" id="PF13812">
    <property type="entry name" value="PPR_3"/>
    <property type="match status" value="1"/>
</dbReference>
<dbReference type="NCBIfam" id="TIGR00756">
    <property type="entry name" value="PPR"/>
    <property type="match status" value="1"/>
</dbReference>
<dbReference type="InterPro" id="IPR057027">
    <property type="entry name" value="TPR_mt"/>
</dbReference>